<sequence length="38" mass="4338">MRGAKDSIINPIFAPSNQALPYRLQGRCRQQVFSIFLT</sequence>
<reference evidence="1" key="1">
    <citation type="submission" date="2019-04" db="EMBL/GenBank/DDBJ databases">
        <authorList>
            <person name="Brambilla D."/>
        </authorList>
    </citation>
    <scope>NUCLEOTIDE SEQUENCE</scope>
    <source>
        <strain evidence="1">BAL1</strain>
    </source>
</reference>
<name>A0A486XH58_9GAMM</name>
<protein>
    <submittedName>
        <fullName evidence="1">Uncharacterized protein</fullName>
    </submittedName>
</protein>
<dbReference type="AlphaFoldDB" id="A0A486XH58"/>
<evidence type="ECO:0000313" key="1">
    <source>
        <dbReference type="EMBL" id="VHO00070.1"/>
    </source>
</evidence>
<accession>A0A486XH58</accession>
<dbReference type="EMBL" id="CAAJGR010000002">
    <property type="protein sequence ID" value="VHO00070.1"/>
    <property type="molecule type" value="Genomic_DNA"/>
</dbReference>
<proteinExistence type="predicted"/>
<organism evidence="1">
    <name type="scientific">Rheinheimera sp. BAL341</name>
    <dbReference type="NCBI Taxonomy" id="1708203"/>
    <lineage>
        <taxon>Bacteria</taxon>
        <taxon>Pseudomonadati</taxon>
        <taxon>Pseudomonadota</taxon>
        <taxon>Gammaproteobacteria</taxon>
        <taxon>Chromatiales</taxon>
        <taxon>Chromatiaceae</taxon>
        <taxon>Rheinheimera</taxon>
    </lineage>
</organism>
<gene>
    <name evidence="1" type="ORF">BAL341_072</name>
</gene>